<evidence type="ECO:0000313" key="2">
    <source>
        <dbReference type="EMBL" id="RFB90521.1"/>
    </source>
</evidence>
<feature type="region of interest" description="Disordered" evidence="1">
    <location>
        <begin position="361"/>
        <end position="414"/>
    </location>
</feature>
<feature type="compositionally biased region" description="Low complexity" evidence="1">
    <location>
        <begin position="68"/>
        <end position="79"/>
    </location>
</feature>
<dbReference type="CDD" id="cd01829">
    <property type="entry name" value="SGNH_hydrolase_peri2"/>
    <property type="match status" value="1"/>
</dbReference>
<dbReference type="RefSeq" id="WP_116274727.1">
    <property type="nucleotide sequence ID" value="NZ_KZ859522.1"/>
</dbReference>
<evidence type="ECO:0000256" key="1">
    <source>
        <dbReference type="SAM" id="MobiDB-lite"/>
    </source>
</evidence>
<dbReference type="AlphaFoldDB" id="A0A3E1BG79"/>
<sequence length="414" mass="45624">MPADAELPMMKKIDRTPVRWLMLALTAASLCIGALAPVHVAEAQEQQRYQRRSILDFFLGRRYLDDGPQAPDAPQPRRQQQQRKRPPAQKAVVNTRTAPPVRPPVQEEPVVQKLGDAKKILIVGDFLASGLGNGLTAAFETSPGVVVEARGNVSSGLVRDDYYDWPEQLPKMIDELKPAMVVVMIGANDRQQMMTDTAKEKFRTDGWFTEYTSRVLSFGKEVTDRKIPLLWVGLPAFESDQMTADAVQMNQLYRNQVESIGGEFVDIWDGFVDENGNYIVTGSDVNGQQVRLRTSDGINLTQAGRRKIAFYVEKPARRLLGTQASPDLVRLDESNLPGLGLPANPVEHTVPISLSDPNLDGGAELLGARPPPTALTRSPRDLLVEQGEMTPAPPGRVDDYRLPAAKTPAEVSVK</sequence>
<dbReference type="Gene3D" id="3.40.50.1110">
    <property type="entry name" value="SGNH hydrolase"/>
    <property type="match status" value="1"/>
</dbReference>
<dbReference type="Pfam" id="PF04311">
    <property type="entry name" value="DUF459"/>
    <property type="match status" value="1"/>
</dbReference>
<dbReference type="InterPro" id="IPR036514">
    <property type="entry name" value="SGNH_hydro_sf"/>
</dbReference>
<name>A0A3E1BG79_RHILT</name>
<accession>A0A3E1BG79</accession>
<proteinExistence type="predicted"/>
<gene>
    <name evidence="2" type="ORF">B5K10_19570</name>
</gene>
<evidence type="ECO:0000313" key="3">
    <source>
        <dbReference type="Proteomes" id="UP000256748"/>
    </source>
</evidence>
<protein>
    <recommendedName>
        <fullName evidence="4">DUF459 domain-containing protein</fullName>
    </recommendedName>
</protein>
<dbReference type="InterPro" id="IPR007407">
    <property type="entry name" value="DUF459"/>
</dbReference>
<reference evidence="2 3" key="1">
    <citation type="submission" date="2017-03" db="EMBL/GenBank/DDBJ databases">
        <title>Genome analysis of Rhizobial strains effectives or ineffectives for nitrogen fixation isolated from bean seeds.</title>
        <authorList>
            <person name="Peralta H."/>
            <person name="Aguilar-Vera A."/>
            <person name="Mora Y."/>
            <person name="Vargas-Lagunas C."/>
            <person name="Girard L."/>
            <person name="Mora J."/>
        </authorList>
    </citation>
    <scope>NUCLEOTIDE SEQUENCE [LARGE SCALE GENOMIC DNA]</scope>
    <source>
        <strain evidence="2 3">CCGM5</strain>
    </source>
</reference>
<comment type="caution">
    <text evidence="2">The sequence shown here is derived from an EMBL/GenBank/DDBJ whole genome shotgun (WGS) entry which is preliminary data.</text>
</comment>
<organism evidence="2 3">
    <name type="scientific">Rhizobium leguminosarum bv. trifolii</name>
    <dbReference type="NCBI Taxonomy" id="386"/>
    <lineage>
        <taxon>Bacteria</taxon>
        <taxon>Pseudomonadati</taxon>
        <taxon>Pseudomonadota</taxon>
        <taxon>Alphaproteobacteria</taxon>
        <taxon>Hyphomicrobiales</taxon>
        <taxon>Rhizobiaceae</taxon>
        <taxon>Rhizobium/Agrobacterium group</taxon>
        <taxon>Rhizobium</taxon>
    </lineage>
</organism>
<dbReference type="GO" id="GO:0016788">
    <property type="term" value="F:hydrolase activity, acting on ester bonds"/>
    <property type="evidence" value="ECO:0007669"/>
    <property type="project" value="UniProtKB-ARBA"/>
</dbReference>
<dbReference type="Proteomes" id="UP000256748">
    <property type="component" value="Unassembled WGS sequence"/>
</dbReference>
<evidence type="ECO:0008006" key="4">
    <source>
        <dbReference type="Google" id="ProtNLM"/>
    </source>
</evidence>
<feature type="region of interest" description="Disordered" evidence="1">
    <location>
        <begin position="66"/>
        <end position="104"/>
    </location>
</feature>
<dbReference type="SUPFAM" id="SSF52266">
    <property type="entry name" value="SGNH hydrolase"/>
    <property type="match status" value="1"/>
</dbReference>
<dbReference type="EMBL" id="NAOO01000022">
    <property type="protein sequence ID" value="RFB90521.1"/>
    <property type="molecule type" value="Genomic_DNA"/>
</dbReference>